<sequence length="186" mass="21260">SLTSIFFQLSIQKKSTKHKIQSTEMKFLNLDVILLTFSLHLFTVHSFCGPFPSSLLASRSDILSRARHWCDMKNTKPCEFMDDVYIGFKFTVKDDGGRREDNCGDRLRNTYIKGRGLSKLVEMKLEPGKCGEAKFQITTNTRKLCCLCCSDYLVFPCQINDVVVDITDNISYVGNFEYLGQNSTNY</sequence>
<proteinExistence type="predicted"/>
<dbReference type="AlphaFoldDB" id="A0A2T9YE22"/>
<protein>
    <submittedName>
        <fullName evidence="1">Uncharacterized protein</fullName>
    </submittedName>
</protein>
<comment type="caution">
    <text evidence="1">The sequence shown here is derived from an EMBL/GenBank/DDBJ whole genome shotgun (WGS) entry which is preliminary data.</text>
</comment>
<feature type="non-terminal residue" evidence="1">
    <location>
        <position position="1"/>
    </location>
</feature>
<dbReference type="Proteomes" id="UP000245699">
    <property type="component" value="Unassembled WGS sequence"/>
</dbReference>
<gene>
    <name evidence="1" type="ORF">BB559_004564</name>
</gene>
<reference evidence="1 2" key="1">
    <citation type="journal article" date="2018" name="MBio">
        <title>Comparative Genomics Reveals the Core Gene Toolbox for the Fungus-Insect Symbiosis.</title>
        <authorList>
            <person name="Wang Y."/>
            <person name="Stata M."/>
            <person name="Wang W."/>
            <person name="Stajich J.E."/>
            <person name="White M.M."/>
            <person name="Moncalvo J.M."/>
        </authorList>
    </citation>
    <scope>NUCLEOTIDE SEQUENCE [LARGE SCALE GENOMIC DNA]</scope>
    <source>
        <strain evidence="1 2">AUS-77-4</strain>
    </source>
</reference>
<evidence type="ECO:0000313" key="1">
    <source>
        <dbReference type="EMBL" id="PVU90592.1"/>
    </source>
</evidence>
<name>A0A2T9YE22_9FUNG</name>
<keyword evidence="2" id="KW-1185">Reference proteome</keyword>
<evidence type="ECO:0000313" key="2">
    <source>
        <dbReference type="Proteomes" id="UP000245699"/>
    </source>
</evidence>
<accession>A0A2T9YE22</accession>
<organism evidence="1 2">
    <name type="scientific">Furculomyces boomerangus</name>
    <dbReference type="NCBI Taxonomy" id="61424"/>
    <lineage>
        <taxon>Eukaryota</taxon>
        <taxon>Fungi</taxon>
        <taxon>Fungi incertae sedis</taxon>
        <taxon>Zoopagomycota</taxon>
        <taxon>Kickxellomycotina</taxon>
        <taxon>Harpellomycetes</taxon>
        <taxon>Harpellales</taxon>
        <taxon>Harpellaceae</taxon>
        <taxon>Furculomyces</taxon>
    </lineage>
</organism>
<dbReference type="EMBL" id="MBFT01000472">
    <property type="protein sequence ID" value="PVU90592.1"/>
    <property type="molecule type" value="Genomic_DNA"/>
</dbReference>